<evidence type="ECO:0000313" key="3">
    <source>
        <dbReference type="Proteomes" id="UP001170954"/>
    </source>
</evidence>
<accession>A0ABT7NLE8</accession>
<gene>
    <name evidence="2" type="ORF">HX018_07190</name>
</gene>
<dbReference type="RefSeq" id="WP_149525890.1">
    <property type="nucleotide sequence ID" value="NZ_CP030848.1"/>
</dbReference>
<reference evidence="2" key="2">
    <citation type="journal article" date="2022" name="Sci. Total Environ.">
        <title>Prevalence, transmission, and molecular epidemiology of tet(X)-positive bacteria among humans, animals, and environmental niches in China: An epidemiological, and genomic-based study.</title>
        <authorList>
            <person name="Dong N."/>
            <person name="Zeng Y."/>
            <person name="Cai C."/>
            <person name="Sun C."/>
            <person name="Lu J."/>
            <person name="Liu C."/>
            <person name="Zhou H."/>
            <person name="Sun Q."/>
            <person name="Shu L."/>
            <person name="Wang H."/>
            <person name="Wang Y."/>
            <person name="Wang S."/>
            <person name="Wu C."/>
            <person name="Chan E.W."/>
            <person name="Chen G."/>
            <person name="Shen Z."/>
            <person name="Chen S."/>
            <person name="Zhang R."/>
        </authorList>
    </citation>
    <scope>NUCLEOTIDE SEQUENCE</scope>
    <source>
        <strain evidence="2">R1692</strain>
    </source>
</reference>
<evidence type="ECO:0000256" key="1">
    <source>
        <dbReference type="SAM" id="SignalP"/>
    </source>
</evidence>
<protein>
    <submittedName>
        <fullName evidence="2">Uncharacterized protein</fullName>
    </submittedName>
</protein>
<evidence type="ECO:0000313" key="2">
    <source>
        <dbReference type="EMBL" id="MDM1048017.1"/>
    </source>
</evidence>
<comment type="caution">
    <text evidence="2">The sequence shown here is derived from an EMBL/GenBank/DDBJ whole genome shotgun (WGS) entry which is preliminary data.</text>
</comment>
<feature type="chain" id="PRO_5046823374" evidence="1">
    <location>
        <begin position="23"/>
        <end position="61"/>
    </location>
</feature>
<keyword evidence="3" id="KW-1185">Reference proteome</keyword>
<proteinExistence type="predicted"/>
<reference evidence="2" key="1">
    <citation type="submission" date="2020-06" db="EMBL/GenBank/DDBJ databases">
        <authorList>
            <person name="Dong N."/>
        </authorList>
    </citation>
    <scope>NUCLEOTIDE SEQUENCE</scope>
    <source>
        <strain evidence="2">R1692</strain>
    </source>
</reference>
<dbReference type="Proteomes" id="UP001170954">
    <property type="component" value="Unassembled WGS sequence"/>
</dbReference>
<organism evidence="2 3">
    <name type="scientific">Sphingobacterium hotanense</name>
    <dbReference type="NCBI Taxonomy" id="649196"/>
    <lineage>
        <taxon>Bacteria</taxon>
        <taxon>Pseudomonadati</taxon>
        <taxon>Bacteroidota</taxon>
        <taxon>Sphingobacteriia</taxon>
        <taxon>Sphingobacteriales</taxon>
        <taxon>Sphingobacteriaceae</taxon>
        <taxon>Sphingobacterium</taxon>
    </lineage>
</organism>
<keyword evidence="1" id="KW-0732">Signal</keyword>
<feature type="signal peptide" evidence="1">
    <location>
        <begin position="1"/>
        <end position="22"/>
    </location>
</feature>
<sequence length="61" mass="7142">MKQQIFTLLGSIFFLYSGQANAQPNETSPFRESYQMTFVDDTNKIIQPLRKSYHRPFEIAP</sequence>
<dbReference type="EMBL" id="JACAGK010000015">
    <property type="protein sequence ID" value="MDM1048017.1"/>
    <property type="molecule type" value="Genomic_DNA"/>
</dbReference>
<name>A0ABT7NLE8_9SPHI</name>